<comment type="subcellular location">
    <subcellularLocation>
        <location evidence="1">Cytoplasm</location>
        <location evidence="1">Cytoskeleton</location>
        <location evidence="1">Cilium basal body</location>
    </subcellularLocation>
</comment>
<evidence type="ECO:0000256" key="8">
    <source>
        <dbReference type="ARBA" id="ARBA00023273"/>
    </source>
</evidence>
<keyword evidence="8" id="KW-0966">Cell projection</keyword>
<keyword evidence="7" id="KW-0206">Cytoskeleton</keyword>
<evidence type="ECO:0000256" key="5">
    <source>
        <dbReference type="ARBA" id="ARBA00023054"/>
    </source>
</evidence>
<keyword evidence="6" id="KW-0969">Cilium</keyword>
<evidence type="ECO:0000256" key="3">
    <source>
        <dbReference type="ARBA" id="ARBA00015392"/>
    </source>
</evidence>
<dbReference type="EMBL" id="JADGKB010000008">
    <property type="protein sequence ID" value="KAJ3260990.1"/>
    <property type="molecule type" value="Genomic_DNA"/>
</dbReference>
<evidence type="ECO:0000313" key="12">
    <source>
        <dbReference type="EMBL" id="KAJ3260990.1"/>
    </source>
</evidence>
<keyword evidence="5 10" id="KW-0175">Coiled coil</keyword>
<feature type="coiled-coil region" evidence="10">
    <location>
        <begin position="22"/>
        <end position="56"/>
    </location>
</feature>
<evidence type="ECO:0000256" key="1">
    <source>
        <dbReference type="ARBA" id="ARBA00004120"/>
    </source>
</evidence>
<dbReference type="AlphaFoldDB" id="A0AAD5YAI0"/>
<evidence type="ECO:0000256" key="10">
    <source>
        <dbReference type="SAM" id="Coils"/>
    </source>
</evidence>
<comment type="similarity">
    <text evidence="2">Belongs to the BBOF1 family.</text>
</comment>
<dbReference type="PANTHER" id="PTHR14845:SF5">
    <property type="entry name" value="BASAL BODY-ORIENTATION FACTOR 1"/>
    <property type="match status" value="1"/>
</dbReference>
<proteinExistence type="inferred from homology"/>
<dbReference type="PANTHER" id="PTHR14845">
    <property type="entry name" value="COILED-COIL DOMAIN-CONTAINING 166"/>
    <property type="match status" value="1"/>
</dbReference>
<feature type="coiled-coil region" evidence="10">
    <location>
        <begin position="151"/>
        <end position="178"/>
    </location>
</feature>
<keyword evidence="4" id="KW-0963">Cytoplasm</keyword>
<protein>
    <recommendedName>
        <fullName evidence="3">Basal body-orientation factor 1</fullName>
    </recommendedName>
    <alternativeName>
        <fullName evidence="9">Coiled-coil domain-containing protein 176</fullName>
    </alternativeName>
</protein>
<organism evidence="12 13">
    <name type="scientific">Boothiomyces macroporosus</name>
    <dbReference type="NCBI Taxonomy" id="261099"/>
    <lineage>
        <taxon>Eukaryota</taxon>
        <taxon>Fungi</taxon>
        <taxon>Fungi incertae sedis</taxon>
        <taxon>Chytridiomycota</taxon>
        <taxon>Chytridiomycota incertae sedis</taxon>
        <taxon>Chytridiomycetes</taxon>
        <taxon>Rhizophydiales</taxon>
        <taxon>Terramycetaceae</taxon>
        <taxon>Boothiomyces</taxon>
    </lineage>
</organism>
<comment type="caution">
    <text evidence="12">The sequence shown here is derived from an EMBL/GenBank/DDBJ whole genome shotgun (WGS) entry which is preliminary data.</text>
</comment>
<evidence type="ECO:0000256" key="9">
    <source>
        <dbReference type="ARBA" id="ARBA00031573"/>
    </source>
</evidence>
<keyword evidence="13" id="KW-1185">Reference proteome</keyword>
<evidence type="ECO:0000256" key="7">
    <source>
        <dbReference type="ARBA" id="ARBA00023212"/>
    </source>
</evidence>
<evidence type="ECO:0000256" key="4">
    <source>
        <dbReference type="ARBA" id="ARBA00022490"/>
    </source>
</evidence>
<sequence>MAAILNEKEAAFKIMQQEFTVIKDFRRKRHDLLKELEDAKAELVDTEKRHQEIITRLEKKFFEEKIRLQKEANEKISELATKAHKEAVSNLKHTTKDVYKENIRISEALLYHVQDGQELGRINTDLENQNKQLLQEKELHSVIVKEKIIHSRNQEIEIKQLKQKIQNMEHALTHVVTEFEQERQLIGQLAKKELEEVKKVVTDLTNRLKTKSIEMKHIKVLFINRKRLAQHILDQRTELEVFFMEALETVKEEQRKLKIEQMKRYQESYKQNMRDVLKNTTIPHLKPLKPIPGTDIHDTLKLGHKQVESAPKPKVDIKDLSWDDKEKILRILFAKMNGINLANEQEKKASNVDRDLDKASKHRTGFLETEANYARNVLNSAGDSQFHATSSFYSEEGNIF</sequence>
<reference evidence="12" key="1">
    <citation type="submission" date="2020-05" db="EMBL/GenBank/DDBJ databases">
        <title>Phylogenomic resolution of chytrid fungi.</title>
        <authorList>
            <person name="Stajich J.E."/>
            <person name="Amses K."/>
            <person name="Simmons R."/>
            <person name="Seto K."/>
            <person name="Myers J."/>
            <person name="Bonds A."/>
            <person name="Quandt C.A."/>
            <person name="Barry K."/>
            <person name="Liu P."/>
            <person name="Grigoriev I."/>
            <person name="Longcore J.E."/>
            <person name="James T.Y."/>
        </authorList>
    </citation>
    <scope>NUCLEOTIDE SEQUENCE</scope>
    <source>
        <strain evidence="12">PLAUS21</strain>
    </source>
</reference>
<dbReference type="InterPro" id="IPR032777">
    <property type="entry name" value="DUF4515"/>
</dbReference>
<evidence type="ECO:0000256" key="6">
    <source>
        <dbReference type="ARBA" id="ARBA00023069"/>
    </source>
</evidence>
<gene>
    <name evidence="12" type="ORF">HK103_006945</name>
</gene>
<name>A0AAD5YAI0_9FUNG</name>
<feature type="domain" description="DUF4515" evidence="11">
    <location>
        <begin position="5"/>
        <end position="139"/>
    </location>
</feature>
<dbReference type="Proteomes" id="UP001210925">
    <property type="component" value="Unassembled WGS sequence"/>
</dbReference>
<dbReference type="Pfam" id="PF14988">
    <property type="entry name" value="DUF4515"/>
    <property type="match status" value="1"/>
</dbReference>
<accession>A0AAD5YAI0</accession>
<evidence type="ECO:0000259" key="11">
    <source>
        <dbReference type="Pfam" id="PF14988"/>
    </source>
</evidence>
<evidence type="ECO:0000256" key="2">
    <source>
        <dbReference type="ARBA" id="ARBA00007508"/>
    </source>
</evidence>
<evidence type="ECO:0000313" key="13">
    <source>
        <dbReference type="Proteomes" id="UP001210925"/>
    </source>
</evidence>